<dbReference type="HOGENOM" id="CLU_1610966_0_0_1"/>
<organism evidence="1 2">
    <name type="scientific">Hebeloma cylindrosporum</name>
    <dbReference type="NCBI Taxonomy" id="76867"/>
    <lineage>
        <taxon>Eukaryota</taxon>
        <taxon>Fungi</taxon>
        <taxon>Dikarya</taxon>
        <taxon>Basidiomycota</taxon>
        <taxon>Agaricomycotina</taxon>
        <taxon>Agaricomycetes</taxon>
        <taxon>Agaricomycetidae</taxon>
        <taxon>Agaricales</taxon>
        <taxon>Agaricineae</taxon>
        <taxon>Hymenogastraceae</taxon>
        <taxon>Hebeloma</taxon>
    </lineage>
</organism>
<proteinExistence type="predicted"/>
<reference evidence="2" key="2">
    <citation type="submission" date="2015-01" db="EMBL/GenBank/DDBJ databases">
        <title>Evolutionary Origins and Diversification of the Mycorrhizal Mutualists.</title>
        <authorList>
            <consortium name="DOE Joint Genome Institute"/>
            <consortium name="Mycorrhizal Genomics Consortium"/>
            <person name="Kohler A."/>
            <person name="Kuo A."/>
            <person name="Nagy L.G."/>
            <person name="Floudas D."/>
            <person name="Copeland A."/>
            <person name="Barry K.W."/>
            <person name="Cichocki N."/>
            <person name="Veneault-Fourrey C."/>
            <person name="LaButti K."/>
            <person name="Lindquist E.A."/>
            <person name="Lipzen A."/>
            <person name="Lundell T."/>
            <person name="Morin E."/>
            <person name="Murat C."/>
            <person name="Riley R."/>
            <person name="Ohm R."/>
            <person name="Sun H."/>
            <person name="Tunlid A."/>
            <person name="Henrissat B."/>
            <person name="Grigoriev I.V."/>
            <person name="Hibbett D.S."/>
            <person name="Martin F."/>
        </authorList>
    </citation>
    <scope>NUCLEOTIDE SEQUENCE [LARGE SCALE GENOMIC DNA]</scope>
    <source>
        <strain evidence="2">h7</strain>
    </source>
</reference>
<keyword evidence="2" id="KW-1185">Reference proteome</keyword>
<evidence type="ECO:0000313" key="2">
    <source>
        <dbReference type="Proteomes" id="UP000053424"/>
    </source>
</evidence>
<protein>
    <submittedName>
        <fullName evidence="1">Uncharacterized protein</fullName>
    </submittedName>
</protein>
<dbReference type="EMBL" id="KN831802">
    <property type="protein sequence ID" value="KIM36833.1"/>
    <property type="molecule type" value="Genomic_DNA"/>
</dbReference>
<sequence length="165" mass="18410">MVWCARPKVQPYTPKIFEFVLARSVPEDLSSSLQVGHRSRWLCKSTMPLTCERKFVQRLNGTGYDIGKLLRTAPCSVQDTCVYVDGSTIFCVARRRNKPCCIKMNKLTSFGTPKCACVSFTADVDWMLRVESSHFNEKGVDHCISGLTARFGADLSSCSAVRSIV</sequence>
<accession>A0A0C2XFZ0</accession>
<dbReference type="Proteomes" id="UP000053424">
    <property type="component" value="Unassembled WGS sequence"/>
</dbReference>
<reference evidence="1 2" key="1">
    <citation type="submission" date="2014-04" db="EMBL/GenBank/DDBJ databases">
        <authorList>
            <consortium name="DOE Joint Genome Institute"/>
            <person name="Kuo A."/>
            <person name="Gay G."/>
            <person name="Dore J."/>
            <person name="Kohler A."/>
            <person name="Nagy L.G."/>
            <person name="Floudas D."/>
            <person name="Copeland A."/>
            <person name="Barry K.W."/>
            <person name="Cichocki N."/>
            <person name="Veneault-Fourrey C."/>
            <person name="LaButti K."/>
            <person name="Lindquist E.A."/>
            <person name="Lipzen A."/>
            <person name="Lundell T."/>
            <person name="Morin E."/>
            <person name="Murat C."/>
            <person name="Sun H."/>
            <person name="Tunlid A."/>
            <person name="Henrissat B."/>
            <person name="Grigoriev I.V."/>
            <person name="Hibbett D.S."/>
            <person name="Martin F."/>
            <person name="Nordberg H.P."/>
            <person name="Cantor M.N."/>
            <person name="Hua S.X."/>
        </authorList>
    </citation>
    <scope>NUCLEOTIDE SEQUENCE [LARGE SCALE GENOMIC DNA]</scope>
    <source>
        <strain evidence="2">h7</strain>
    </source>
</reference>
<dbReference type="AlphaFoldDB" id="A0A0C2XFZ0"/>
<name>A0A0C2XFZ0_HEBCY</name>
<gene>
    <name evidence="1" type="ORF">M413DRAFT_285230</name>
</gene>
<evidence type="ECO:0000313" key="1">
    <source>
        <dbReference type="EMBL" id="KIM36833.1"/>
    </source>
</evidence>